<evidence type="ECO:0000259" key="2">
    <source>
        <dbReference type="Pfam" id="PF01266"/>
    </source>
</evidence>
<keyword evidence="1" id="KW-0560">Oxidoreductase</keyword>
<comment type="caution">
    <text evidence="3">The sequence shown here is derived from an EMBL/GenBank/DDBJ whole genome shotgun (WGS) entry which is preliminary data.</text>
</comment>
<feature type="domain" description="FAD dependent oxidoreductase" evidence="2">
    <location>
        <begin position="3"/>
        <end position="321"/>
    </location>
</feature>
<gene>
    <name evidence="3" type="ORF">GWK08_15335</name>
</gene>
<dbReference type="Gene3D" id="3.50.50.60">
    <property type="entry name" value="FAD/NAD(P)-binding domain"/>
    <property type="match status" value="1"/>
</dbReference>
<sequence>MVDYIVVGLGLAGISFCELLERENRSFVVFDDASQQSSGVAGGLYNPVILKRFTKVWKAKEQLQLALPFYKQLEEKLDTTFDHKIRVLRRFVSVEEQNGWFEAADKPFLTEFMSTTLVKNENACIDAPFGFGEVLQTGRVDSGKLQEYFRKYLEAGNRIRKESFDHALLEINDDYIEYCGQKAKQIVFAEGYGLKKNPFFNYLPLNGTKGELLTIKAPELKLDFVLKSSAFIIPIGNDIYKIGATYEWHDKTNETTQKARTELLDKLKSFLKCDFEIVDQQAGIRPTVTDRRPLVGKHPLRSRTYLLNGMGSRGVMIAPYISLQLLEHIEKGTSLDPDIDIKRFEKKHFVG</sequence>
<dbReference type="InterPro" id="IPR006076">
    <property type="entry name" value="FAD-dep_OxRdtase"/>
</dbReference>
<dbReference type="RefSeq" id="WP_163608272.1">
    <property type="nucleotide sequence ID" value="NZ_JAABOO010000003.1"/>
</dbReference>
<evidence type="ECO:0000313" key="4">
    <source>
        <dbReference type="Proteomes" id="UP000468581"/>
    </source>
</evidence>
<dbReference type="PANTHER" id="PTHR13847">
    <property type="entry name" value="SARCOSINE DEHYDROGENASE-RELATED"/>
    <property type="match status" value="1"/>
</dbReference>
<reference evidence="3 4" key="1">
    <citation type="submission" date="2020-01" db="EMBL/GenBank/DDBJ databases">
        <title>Leptobacterium flavescens.</title>
        <authorList>
            <person name="Wang G."/>
        </authorList>
    </citation>
    <scope>NUCLEOTIDE SEQUENCE [LARGE SCALE GENOMIC DNA]</scope>
    <source>
        <strain evidence="3 4">KCTC 22160</strain>
    </source>
</reference>
<accession>A0A6P0USM8</accession>
<dbReference type="SUPFAM" id="SSF54373">
    <property type="entry name" value="FAD-linked reductases, C-terminal domain"/>
    <property type="match status" value="1"/>
</dbReference>
<proteinExistence type="predicted"/>
<dbReference type="Pfam" id="PF01266">
    <property type="entry name" value="DAO"/>
    <property type="match status" value="1"/>
</dbReference>
<dbReference type="InterPro" id="IPR036188">
    <property type="entry name" value="FAD/NAD-bd_sf"/>
</dbReference>
<dbReference type="Proteomes" id="UP000468581">
    <property type="component" value="Unassembled WGS sequence"/>
</dbReference>
<protein>
    <submittedName>
        <fullName evidence="3">FAD-dependent oxidoreductase</fullName>
    </submittedName>
</protein>
<evidence type="ECO:0000313" key="3">
    <source>
        <dbReference type="EMBL" id="NER14829.1"/>
    </source>
</evidence>
<evidence type="ECO:0000256" key="1">
    <source>
        <dbReference type="ARBA" id="ARBA00023002"/>
    </source>
</evidence>
<dbReference type="SUPFAM" id="SSF51971">
    <property type="entry name" value="Nucleotide-binding domain"/>
    <property type="match status" value="1"/>
</dbReference>
<name>A0A6P0USM8_9FLAO</name>
<keyword evidence="4" id="KW-1185">Reference proteome</keyword>
<dbReference type="EMBL" id="JAABOO010000003">
    <property type="protein sequence ID" value="NER14829.1"/>
    <property type="molecule type" value="Genomic_DNA"/>
</dbReference>
<organism evidence="3 4">
    <name type="scientific">Leptobacterium flavescens</name>
    <dbReference type="NCBI Taxonomy" id="472055"/>
    <lineage>
        <taxon>Bacteria</taxon>
        <taxon>Pseudomonadati</taxon>
        <taxon>Bacteroidota</taxon>
        <taxon>Flavobacteriia</taxon>
        <taxon>Flavobacteriales</taxon>
        <taxon>Flavobacteriaceae</taxon>
        <taxon>Leptobacterium</taxon>
    </lineage>
</organism>
<dbReference type="GO" id="GO:0005737">
    <property type="term" value="C:cytoplasm"/>
    <property type="evidence" value="ECO:0007669"/>
    <property type="project" value="TreeGrafter"/>
</dbReference>
<dbReference type="PANTHER" id="PTHR13847:SF289">
    <property type="entry name" value="GLYCINE OXIDASE"/>
    <property type="match status" value="1"/>
</dbReference>
<dbReference type="AlphaFoldDB" id="A0A6P0USM8"/>
<dbReference type="GO" id="GO:0016491">
    <property type="term" value="F:oxidoreductase activity"/>
    <property type="evidence" value="ECO:0007669"/>
    <property type="project" value="UniProtKB-KW"/>
</dbReference>
<dbReference type="Gene3D" id="3.30.9.10">
    <property type="entry name" value="D-Amino Acid Oxidase, subunit A, domain 2"/>
    <property type="match status" value="1"/>
</dbReference>